<accession>A0A3B0TM86</accession>
<dbReference type="AlphaFoldDB" id="A0A3B0TM86"/>
<sequence length="70" mass="7508">MKKLSIALAATFMLSTTAPIMAAEIDYAPAPSCISEVEARYTSSDPLHAVLLSPLYVAHALLCHVFDKNS</sequence>
<reference evidence="1" key="1">
    <citation type="submission" date="2018-06" db="EMBL/GenBank/DDBJ databases">
        <authorList>
            <person name="Zhirakovskaya E."/>
        </authorList>
    </citation>
    <scope>NUCLEOTIDE SEQUENCE</scope>
</reference>
<gene>
    <name evidence="1" type="ORF">MNBD_ALPHA09-955</name>
</gene>
<proteinExistence type="predicted"/>
<evidence type="ECO:0000313" key="1">
    <source>
        <dbReference type="EMBL" id="VAW14477.1"/>
    </source>
</evidence>
<organism evidence="1">
    <name type="scientific">hydrothermal vent metagenome</name>
    <dbReference type="NCBI Taxonomy" id="652676"/>
    <lineage>
        <taxon>unclassified sequences</taxon>
        <taxon>metagenomes</taxon>
        <taxon>ecological metagenomes</taxon>
    </lineage>
</organism>
<protein>
    <submittedName>
        <fullName evidence="1">Uncharacterized protein</fullName>
    </submittedName>
</protein>
<dbReference type="EMBL" id="UOEM01000075">
    <property type="protein sequence ID" value="VAW14477.1"/>
    <property type="molecule type" value="Genomic_DNA"/>
</dbReference>
<name>A0A3B0TM86_9ZZZZ</name>